<gene>
    <name evidence="2" type="ORF">Spb1_05630</name>
</gene>
<dbReference type="RefSeq" id="WP_145295424.1">
    <property type="nucleotide sequence ID" value="NZ_CP036299.1"/>
</dbReference>
<feature type="compositionally biased region" description="Low complexity" evidence="1">
    <location>
        <begin position="142"/>
        <end position="153"/>
    </location>
</feature>
<proteinExistence type="predicted"/>
<sequence>MPYDEFLTSLIQQAMMELQSLVHRRFLHRQTLWGLVTPLVCLGLSNTSLAQYEMGSPATGARPHHAAQYGTGPSRGNPSARPPAAGYSYQAWPYRQSAPAMPPQGNPTAPQRGLYQIQPPPVDRSSNQPPFNQHSSGANSRQPGGYQMGGYPQNSYGPVNTPPGAYVHPPADRRNTPGSAGLLGPGQSSNRDLPSQPAAAGATLAPKSMQELDPRTHSRPAGSLSPFGKPSSEPQEPANPELAFPQAALQVQPVISQLGSQGTLLVQVRNTGVAAATGLTLELESTSALPLGHQEGTDNHLAAHRLTSQNSRSFHIPVNQLAFGESREIAIPMTAKTLGDHVVRCRVMAGQQALDEVSSTVRIIPRHLEFELVASHHRQINSPLGSTIRVKNVTSQPISKVAVRLAFDDALEATRLGAATVVEPGLIEWQIEALQPGEVAWLPMEFTGRRPSQESCLRATLSRNEIPLDQLDHPVSLADDRLPVTLDILDRQEPSSVESKRSVIVVVRNHGFDPCQPVVGMQLPAGWKLASVTDPKAGRNWQVRSKAGELLLSPSATVDAGEAAVIGLELIPQSAGNGTLIGRLYSNARAVLNQPAGSVLPDLEVEEQLAIHAGSQ</sequence>
<accession>A0A518GJE5</accession>
<feature type="compositionally biased region" description="Polar residues" evidence="1">
    <location>
        <begin position="124"/>
        <end position="141"/>
    </location>
</feature>
<dbReference type="OrthoDB" id="9816724at2"/>
<reference evidence="2 3" key="1">
    <citation type="submission" date="2019-02" db="EMBL/GenBank/DDBJ databases">
        <title>Deep-cultivation of Planctomycetes and their phenomic and genomic characterization uncovers novel biology.</title>
        <authorList>
            <person name="Wiegand S."/>
            <person name="Jogler M."/>
            <person name="Boedeker C."/>
            <person name="Pinto D."/>
            <person name="Vollmers J."/>
            <person name="Rivas-Marin E."/>
            <person name="Kohn T."/>
            <person name="Peeters S.H."/>
            <person name="Heuer A."/>
            <person name="Rast P."/>
            <person name="Oberbeckmann S."/>
            <person name="Bunk B."/>
            <person name="Jeske O."/>
            <person name="Meyerdierks A."/>
            <person name="Storesund J.E."/>
            <person name="Kallscheuer N."/>
            <person name="Luecker S."/>
            <person name="Lage O.M."/>
            <person name="Pohl T."/>
            <person name="Merkel B.J."/>
            <person name="Hornburger P."/>
            <person name="Mueller R.-W."/>
            <person name="Bruemmer F."/>
            <person name="Labrenz M."/>
            <person name="Spormann A.M."/>
            <person name="Op den Camp H."/>
            <person name="Overmann J."/>
            <person name="Amann R."/>
            <person name="Jetten M.S.M."/>
            <person name="Mascher T."/>
            <person name="Medema M.H."/>
            <person name="Devos D.P."/>
            <person name="Kaster A.-K."/>
            <person name="Ovreas L."/>
            <person name="Rohde M."/>
            <person name="Galperin M.Y."/>
            <person name="Jogler C."/>
        </authorList>
    </citation>
    <scope>NUCLEOTIDE SEQUENCE [LARGE SCALE GENOMIC DNA]</scope>
    <source>
        <strain evidence="2 3">Spb1</strain>
    </source>
</reference>
<organism evidence="2 3">
    <name type="scientific">Planctopirus ephydatiae</name>
    <dbReference type="NCBI Taxonomy" id="2528019"/>
    <lineage>
        <taxon>Bacteria</taxon>
        <taxon>Pseudomonadati</taxon>
        <taxon>Planctomycetota</taxon>
        <taxon>Planctomycetia</taxon>
        <taxon>Planctomycetales</taxon>
        <taxon>Planctomycetaceae</taxon>
        <taxon>Planctopirus</taxon>
    </lineage>
</organism>
<evidence type="ECO:0000256" key="1">
    <source>
        <dbReference type="SAM" id="MobiDB-lite"/>
    </source>
</evidence>
<dbReference type="KEGG" id="peh:Spb1_05630"/>
<feature type="region of interest" description="Disordered" evidence="1">
    <location>
        <begin position="55"/>
        <end position="239"/>
    </location>
</feature>
<protein>
    <recommendedName>
        <fullName evidence="4">Large cysteine-rich periplasmic protein OmcB</fullName>
    </recommendedName>
</protein>
<evidence type="ECO:0000313" key="2">
    <source>
        <dbReference type="EMBL" id="QDV28698.1"/>
    </source>
</evidence>
<keyword evidence="3" id="KW-1185">Reference proteome</keyword>
<dbReference type="EMBL" id="CP036299">
    <property type="protein sequence ID" value="QDV28698.1"/>
    <property type="molecule type" value="Genomic_DNA"/>
</dbReference>
<dbReference type="Proteomes" id="UP000315349">
    <property type="component" value="Chromosome"/>
</dbReference>
<name>A0A518GJE5_9PLAN</name>
<evidence type="ECO:0000313" key="3">
    <source>
        <dbReference type="Proteomes" id="UP000315349"/>
    </source>
</evidence>
<dbReference type="AlphaFoldDB" id="A0A518GJE5"/>
<evidence type="ECO:0008006" key="4">
    <source>
        <dbReference type="Google" id="ProtNLM"/>
    </source>
</evidence>